<proteinExistence type="predicted"/>
<name>A0AAU9MEQ5_9ASTR</name>
<feature type="compositionally biased region" description="Basic and acidic residues" evidence="2">
    <location>
        <begin position="44"/>
        <end position="55"/>
    </location>
</feature>
<dbReference type="Pfam" id="PF17919">
    <property type="entry name" value="RT_RNaseH_2"/>
    <property type="match status" value="1"/>
</dbReference>
<dbReference type="PANTHER" id="PTHR37984:SF5">
    <property type="entry name" value="PROTEIN NYNRIN-LIKE"/>
    <property type="match status" value="1"/>
</dbReference>
<comment type="caution">
    <text evidence="4">The sequence shown here is derived from an EMBL/GenBank/DDBJ whole genome shotgun (WGS) entry which is preliminary data.</text>
</comment>
<evidence type="ECO:0000256" key="1">
    <source>
        <dbReference type="ARBA" id="ARBA00023268"/>
    </source>
</evidence>
<dbReference type="InterPro" id="IPR041577">
    <property type="entry name" value="RT_RNaseH_2"/>
</dbReference>
<dbReference type="Gene3D" id="3.30.70.270">
    <property type="match status" value="2"/>
</dbReference>
<dbReference type="FunFam" id="3.30.70.270:FF:000020">
    <property type="entry name" value="Transposon Tf2-6 polyprotein-like Protein"/>
    <property type="match status" value="1"/>
</dbReference>
<dbReference type="InterPro" id="IPR043128">
    <property type="entry name" value="Rev_trsase/Diguanyl_cyclase"/>
</dbReference>
<dbReference type="PANTHER" id="PTHR37984">
    <property type="entry name" value="PROTEIN CBG26694"/>
    <property type="match status" value="1"/>
</dbReference>
<sequence>MAEPRRGGRQRRTLVARSGGGRSSVGKTMAKSGQNDARTVESYYEQRQKKKKEEDGGTMATHTDPKTTPVLHIDHLRSVFQVLKENQLYVKMEKCSFAQPEVSFLWHRIVDGKIHLDESKVAIIEWEPPNNVSELRSFLGLINYYHKFVSRYSARATPLTDLLKKKGIWEWTEKCQRAFDDLKNAVTKEPVLKLPDYSKPFLVQTDASVRTSEIRPD</sequence>
<dbReference type="InterPro" id="IPR050951">
    <property type="entry name" value="Retrovirus_Pol_polyprotein"/>
</dbReference>
<keyword evidence="1" id="KW-0511">Multifunctional enzyme</keyword>
<feature type="domain" description="Reverse transcriptase/retrotransposon-derived protein RNase H-like" evidence="3">
    <location>
        <begin position="171"/>
        <end position="208"/>
    </location>
</feature>
<dbReference type="EMBL" id="CAKMRJ010002223">
    <property type="protein sequence ID" value="CAH1426309.1"/>
    <property type="molecule type" value="Genomic_DNA"/>
</dbReference>
<evidence type="ECO:0000256" key="2">
    <source>
        <dbReference type="SAM" id="MobiDB-lite"/>
    </source>
</evidence>
<accession>A0AAU9MEQ5</accession>
<gene>
    <name evidence="4" type="ORF">LVIROSA_LOCUS13398</name>
</gene>
<evidence type="ECO:0000259" key="3">
    <source>
        <dbReference type="Pfam" id="PF17919"/>
    </source>
</evidence>
<dbReference type="Proteomes" id="UP001157418">
    <property type="component" value="Unassembled WGS sequence"/>
</dbReference>
<dbReference type="GO" id="GO:0003824">
    <property type="term" value="F:catalytic activity"/>
    <property type="evidence" value="ECO:0007669"/>
    <property type="project" value="UniProtKB-KW"/>
</dbReference>
<dbReference type="InterPro" id="IPR043502">
    <property type="entry name" value="DNA/RNA_pol_sf"/>
</dbReference>
<feature type="region of interest" description="Disordered" evidence="2">
    <location>
        <begin position="1"/>
        <end position="68"/>
    </location>
</feature>
<reference evidence="4 5" key="1">
    <citation type="submission" date="2022-01" db="EMBL/GenBank/DDBJ databases">
        <authorList>
            <person name="Xiong W."/>
            <person name="Schranz E."/>
        </authorList>
    </citation>
    <scope>NUCLEOTIDE SEQUENCE [LARGE SCALE GENOMIC DNA]</scope>
</reference>
<dbReference type="AlphaFoldDB" id="A0AAU9MEQ5"/>
<organism evidence="4 5">
    <name type="scientific">Lactuca virosa</name>
    <dbReference type="NCBI Taxonomy" id="75947"/>
    <lineage>
        <taxon>Eukaryota</taxon>
        <taxon>Viridiplantae</taxon>
        <taxon>Streptophyta</taxon>
        <taxon>Embryophyta</taxon>
        <taxon>Tracheophyta</taxon>
        <taxon>Spermatophyta</taxon>
        <taxon>Magnoliopsida</taxon>
        <taxon>eudicotyledons</taxon>
        <taxon>Gunneridae</taxon>
        <taxon>Pentapetalae</taxon>
        <taxon>asterids</taxon>
        <taxon>campanulids</taxon>
        <taxon>Asterales</taxon>
        <taxon>Asteraceae</taxon>
        <taxon>Cichorioideae</taxon>
        <taxon>Cichorieae</taxon>
        <taxon>Lactucinae</taxon>
        <taxon>Lactuca</taxon>
    </lineage>
</organism>
<dbReference type="SUPFAM" id="SSF56672">
    <property type="entry name" value="DNA/RNA polymerases"/>
    <property type="match status" value="1"/>
</dbReference>
<keyword evidence="5" id="KW-1185">Reference proteome</keyword>
<evidence type="ECO:0000313" key="5">
    <source>
        <dbReference type="Proteomes" id="UP001157418"/>
    </source>
</evidence>
<protein>
    <recommendedName>
        <fullName evidence="3">Reverse transcriptase/retrotransposon-derived protein RNase H-like domain-containing protein</fullName>
    </recommendedName>
</protein>
<evidence type="ECO:0000313" key="4">
    <source>
        <dbReference type="EMBL" id="CAH1426309.1"/>
    </source>
</evidence>